<proteinExistence type="inferred from homology"/>
<dbReference type="InterPro" id="IPR050288">
    <property type="entry name" value="Cellulose_deg_GH3"/>
</dbReference>
<protein>
    <submittedName>
        <fullName evidence="3">CAZy families GH3 protein</fullName>
    </submittedName>
</protein>
<feature type="non-terminal residue" evidence="3">
    <location>
        <position position="127"/>
    </location>
</feature>
<dbReference type="GO" id="GO:0004553">
    <property type="term" value="F:hydrolase activity, hydrolyzing O-glycosyl compounds"/>
    <property type="evidence" value="ECO:0007669"/>
    <property type="project" value="InterPro"/>
</dbReference>
<name>A0A060C1E1_9PROT</name>
<dbReference type="PANTHER" id="PTHR42715:SF10">
    <property type="entry name" value="BETA-GLUCOSIDASE"/>
    <property type="match status" value="1"/>
</dbReference>
<reference evidence="3" key="1">
    <citation type="journal article" date="2013" name="Environ. Microbiol.">
        <title>Seasonally variable intestinal metagenomes of the red palm weevil (Rhynchophorus ferrugineus).</title>
        <authorList>
            <person name="Jia S."/>
            <person name="Zhang X."/>
            <person name="Zhang G."/>
            <person name="Yin A."/>
            <person name="Zhang S."/>
            <person name="Li F."/>
            <person name="Wang L."/>
            <person name="Zhao D."/>
            <person name="Yun Q."/>
            <person name="Tala"/>
            <person name="Wang J."/>
            <person name="Sun G."/>
            <person name="Baabdullah M."/>
            <person name="Yu X."/>
            <person name="Hu S."/>
            <person name="Al-Mssallem I.S."/>
            <person name="Yu J."/>
        </authorList>
    </citation>
    <scope>NUCLEOTIDE SEQUENCE</scope>
</reference>
<keyword evidence="2" id="KW-0378">Hydrolase</keyword>
<dbReference type="GO" id="GO:0005975">
    <property type="term" value="P:carbohydrate metabolic process"/>
    <property type="evidence" value="ECO:0007669"/>
    <property type="project" value="InterPro"/>
</dbReference>
<dbReference type="SUPFAM" id="SSF51445">
    <property type="entry name" value="(Trans)glycosidases"/>
    <property type="match status" value="1"/>
</dbReference>
<evidence type="ECO:0000256" key="2">
    <source>
        <dbReference type="ARBA" id="ARBA00022801"/>
    </source>
</evidence>
<dbReference type="InterPro" id="IPR036962">
    <property type="entry name" value="Glyco_hydro_3_N_sf"/>
</dbReference>
<comment type="similarity">
    <text evidence="1">Belongs to the glycosyl hydrolase 3 family.</text>
</comment>
<dbReference type="Gene3D" id="3.40.50.1700">
    <property type="entry name" value="Glycoside hydrolase family 3 C-terminal domain"/>
    <property type="match status" value="1"/>
</dbReference>
<evidence type="ECO:0000313" key="3">
    <source>
        <dbReference type="EMBL" id="AIA90468.1"/>
    </source>
</evidence>
<dbReference type="AlphaFoldDB" id="A0A060C1E1"/>
<dbReference type="InterPro" id="IPR036881">
    <property type="entry name" value="Glyco_hydro_3_C_sf"/>
</dbReference>
<dbReference type="Gene3D" id="3.20.20.300">
    <property type="entry name" value="Glycoside hydrolase, family 3, N-terminal domain"/>
    <property type="match status" value="1"/>
</dbReference>
<dbReference type="EMBL" id="KF123166">
    <property type="protein sequence ID" value="AIA90468.1"/>
    <property type="molecule type" value="Genomic_DNA"/>
</dbReference>
<organism evidence="3">
    <name type="scientific">uncultured Hyphomonas sp</name>
    <dbReference type="NCBI Taxonomy" id="225298"/>
    <lineage>
        <taxon>Bacteria</taxon>
        <taxon>Pseudomonadati</taxon>
        <taxon>Pseudomonadota</taxon>
        <taxon>Alphaproteobacteria</taxon>
        <taxon>Hyphomonadales</taxon>
        <taxon>Hyphomonadaceae</taxon>
        <taxon>Hyphomonas</taxon>
        <taxon>environmental samples</taxon>
    </lineage>
</organism>
<accession>A0A060C1E1</accession>
<sequence>WGFDGMVMSDWHGVHETAVVQAGNDLEMPGNTEVTLPKVQAALADKTLTQAAIDDSVQRILRTIIRSGLLDGEQKRDPKLVNSEAHKELAFEAAAKSIVLLKNENQLLPLDPKALKSIAVIGEPATR</sequence>
<evidence type="ECO:0000256" key="1">
    <source>
        <dbReference type="ARBA" id="ARBA00005336"/>
    </source>
</evidence>
<dbReference type="SUPFAM" id="SSF52279">
    <property type="entry name" value="Beta-D-glucan exohydrolase, C-terminal domain"/>
    <property type="match status" value="1"/>
</dbReference>
<dbReference type="PANTHER" id="PTHR42715">
    <property type="entry name" value="BETA-GLUCOSIDASE"/>
    <property type="match status" value="1"/>
</dbReference>
<dbReference type="InterPro" id="IPR017853">
    <property type="entry name" value="GH"/>
</dbReference>
<feature type="non-terminal residue" evidence="3">
    <location>
        <position position="1"/>
    </location>
</feature>